<gene>
    <name evidence="1" type="ORF">AK812_SmicGene28457</name>
</gene>
<comment type="caution">
    <text evidence="1">The sequence shown here is derived from an EMBL/GenBank/DDBJ whole genome shotgun (WGS) entry which is preliminary data.</text>
</comment>
<accession>A0A1Q9D4J2</accession>
<evidence type="ECO:0000313" key="1">
    <source>
        <dbReference type="EMBL" id="OLP90046.1"/>
    </source>
</evidence>
<keyword evidence="2" id="KW-1185">Reference proteome</keyword>
<sequence>MHASARKVLLNCPAHLHASHRAYGHAREVEAFVDVNVLVWLLRASRIGTSLPCRRPVHKVPRPSAMPVKRTPPLGHWTGPRCSTQVLLKCSLLEDPSAEALRSGKLPNPDEFLKVHAPRPGGPFLPCMPPCLSKSSSKYWVTPWSCCLSQINRDEGVGASETIAVRDGPGGTLLLKLELCPHRSFGKLSFIRDCNGELLGAMGTLEKHRPMESQRSSYAIYGKQQLSGCQAISVEGEMLYQWATVSRSPFTYNAKMRLEGHSKSDHAWTLSMRTGLPPPRWVVSNKKRGAAVVPRSVDKKLHEYLIAPGVDPGLVVCGTFAQLLAQDELLLD</sequence>
<organism evidence="1 2">
    <name type="scientific">Symbiodinium microadriaticum</name>
    <name type="common">Dinoflagellate</name>
    <name type="synonym">Zooxanthella microadriatica</name>
    <dbReference type="NCBI Taxonomy" id="2951"/>
    <lineage>
        <taxon>Eukaryota</taxon>
        <taxon>Sar</taxon>
        <taxon>Alveolata</taxon>
        <taxon>Dinophyceae</taxon>
        <taxon>Suessiales</taxon>
        <taxon>Symbiodiniaceae</taxon>
        <taxon>Symbiodinium</taxon>
    </lineage>
</organism>
<dbReference type="OrthoDB" id="436466at2759"/>
<name>A0A1Q9D4J2_SYMMI</name>
<protein>
    <submittedName>
        <fullName evidence="1">Uncharacterized protein</fullName>
    </submittedName>
</protein>
<dbReference type="Proteomes" id="UP000186817">
    <property type="component" value="Unassembled WGS sequence"/>
</dbReference>
<reference evidence="1 2" key="1">
    <citation type="submission" date="2016-02" db="EMBL/GenBank/DDBJ databases">
        <title>Genome analysis of coral dinoflagellate symbionts highlights evolutionary adaptations to a symbiotic lifestyle.</title>
        <authorList>
            <person name="Aranda M."/>
            <person name="Li Y."/>
            <person name="Liew Y.J."/>
            <person name="Baumgarten S."/>
            <person name="Simakov O."/>
            <person name="Wilson M."/>
            <person name="Piel J."/>
            <person name="Ashoor H."/>
            <person name="Bougouffa S."/>
            <person name="Bajic V.B."/>
            <person name="Ryu T."/>
            <person name="Ravasi T."/>
            <person name="Bayer T."/>
            <person name="Micklem G."/>
            <person name="Kim H."/>
            <person name="Bhak J."/>
            <person name="Lajeunesse T.C."/>
            <person name="Voolstra C.R."/>
        </authorList>
    </citation>
    <scope>NUCLEOTIDE SEQUENCE [LARGE SCALE GENOMIC DNA]</scope>
    <source>
        <strain evidence="1 2">CCMP2467</strain>
    </source>
</reference>
<dbReference type="EMBL" id="LSRX01000731">
    <property type="protein sequence ID" value="OLP90046.1"/>
    <property type="molecule type" value="Genomic_DNA"/>
</dbReference>
<proteinExistence type="predicted"/>
<dbReference type="AlphaFoldDB" id="A0A1Q9D4J2"/>
<evidence type="ECO:0000313" key="2">
    <source>
        <dbReference type="Proteomes" id="UP000186817"/>
    </source>
</evidence>